<sequence length="508" mass="56637">MPADDPRSTEANPHIPPAGGRCIFNALPDELIAHVFLLGMPANTVYYVEDENFQLIRDLVRHSDVEGDVQTEDVQNEDLEFDFELCVSHTCRRWRGIALDTPRLWTTIEFTDSTAPSFTKEAVYLTRSRNAPIDVLAVLLDTDSVCDDDQFPDGQTLVNSAREIITILALLEAHSFHLRSLRINIPSYPSMYAVRCGLHGFGPAPILKVMELENLHLDGRFDRHFHAAMLQDILHQDLVPFQGVTPKLECIVLCAMKLSWSNTAIMRSLRRLYLENLDERLAPSLTQFSQLLHDTPNLATLALRNAGPKRGDMLRPVTTQDDADPGSSLSSTSVVLKLCAVECADFSLWKLALGTADQLFWLDVDVRRCGGAQGWCGMLCANTTDAQNGRLPEFLPALEHLSAAGLSGKQLHRIVKMRMDVGRPIAQLFMGPHDKVNARNRRWLQEHVPDFMSPEERRKDDDARVGGSNDPDYGNVGNGEGGFGLGHEELNVIILMGHIFSRRKAAGQ</sequence>
<evidence type="ECO:0008006" key="4">
    <source>
        <dbReference type="Google" id="ProtNLM"/>
    </source>
</evidence>
<dbReference type="AlphaFoldDB" id="A0A8H7NTC1"/>
<feature type="region of interest" description="Disordered" evidence="1">
    <location>
        <begin position="447"/>
        <end position="480"/>
    </location>
</feature>
<gene>
    <name evidence="2" type="ORF">IEO21_09960</name>
</gene>
<evidence type="ECO:0000313" key="2">
    <source>
        <dbReference type="EMBL" id="KAF9802172.1"/>
    </source>
</evidence>
<evidence type="ECO:0000256" key="1">
    <source>
        <dbReference type="SAM" id="MobiDB-lite"/>
    </source>
</evidence>
<evidence type="ECO:0000313" key="3">
    <source>
        <dbReference type="Proteomes" id="UP000639403"/>
    </source>
</evidence>
<feature type="compositionally biased region" description="Basic and acidic residues" evidence="1">
    <location>
        <begin position="447"/>
        <end position="464"/>
    </location>
</feature>
<reference evidence="2" key="1">
    <citation type="submission" date="2020-11" db="EMBL/GenBank/DDBJ databases">
        <authorList>
            <person name="Koelle M."/>
            <person name="Horta M.A.C."/>
            <person name="Nowrousian M."/>
            <person name="Ohm R.A."/>
            <person name="Benz P."/>
            <person name="Pilgard A."/>
        </authorList>
    </citation>
    <scope>NUCLEOTIDE SEQUENCE</scope>
    <source>
        <strain evidence="2">FPRL280</strain>
    </source>
</reference>
<protein>
    <recommendedName>
        <fullName evidence="4">F-box domain-containing protein</fullName>
    </recommendedName>
</protein>
<accession>A0A8H7NTC1</accession>
<comment type="caution">
    <text evidence="2">The sequence shown here is derived from an EMBL/GenBank/DDBJ whole genome shotgun (WGS) entry which is preliminary data.</text>
</comment>
<dbReference type="Proteomes" id="UP000639403">
    <property type="component" value="Unassembled WGS sequence"/>
</dbReference>
<proteinExistence type="predicted"/>
<organism evidence="2 3">
    <name type="scientific">Rhodonia placenta</name>
    <dbReference type="NCBI Taxonomy" id="104341"/>
    <lineage>
        <taxon>Eukaryota</taxon>
        <taxon>Fungi</taxon>
        <taxon>Dikarya</taxon>
        <taxon>Basidiomycota</taxon>
        <taxon>Agaricomycotina</taxon>
        <taxon>Agaricomycetes</taxon>
        <taxon>Polyporales</taxon>
        <taxon>Adustoporiaceae</taxon>
        <taxon>Rhodonia</taxon>
    </lineage>
</organism>
<dbReference type="EMBL" id="JADOXO010000601">
    <property type="protein sequence ID" value="KAF9802172.1"/>
    <property type="molecule type" value="Genomic_DNA"/>
</dbReference>
<name>A0A8H7NTC1_9APHY</name>
<reference evidence="2" key="2">
    <citation type="journal article" name="Front. Microbiol.">
        <title>Degradative Capacity of Two Strains of Rhodonia placenta: From Phenotype to Genotype.</title>
        <authorList>
            <person name="Kolle M."/>
            <person name="Horta M.A.C."/>
            <person name="Nowrousian M."/>
            <person name="Ohm R.A."/>
            <person name="Benz J.P."/>
            <person name="Pilgard A."/>
        </authorList>
    </citation>
    <scope>NUCLEOTIDE SEQUENCE</scope>
    <source>
        <strain evidence="2">FPRL280</strain>
    </source>
</reference>